<dbReference type="GO" id="GO:0006623">
    <property type="term" value="P:protein targeting to vacuole"/>
    <property type="evidence" value="ECO:0007669"/>
    <property type="project" value="TreeGrafter"/>
</dbReference>
<evidence type="ECO:0000313" key="1">
    <source>
        <dbReference type="EMBL" id="CAH1430212.1"/>
    </source>
</evidence>
<gene>
    <name evidence="1" type="ORF">LVIROSA_LOCUS17009</name>
</gene>
<organism evidence="1 2">
    <name type="scientific">Lactuca virosa</name>
    <dbReference type="NCBI Taxonomy" id="75947"/>
    <lineage>
        <taxon>Eukaryota</taxon>
        <taxon>Viridiplantae</taxon>
        <taxon>Streptophyta</taxon>
        <taxon>Embryophyta</taxon>
        <taxon>Tracheophyta</taxon>
        <taxon>Spermatophyta</taxon>
        <taxon>Magnoliopsida</taxon>
        <taxon>eudicotyledons</taxon>
        <taxon>Gunneridae</taxon>
        <taxon>Pentapetalae</taxon>
        <taxon>asterids</taxon>
        <taxon>campanulids</taxon>
        <taxon>Asterales</taxon>
        <taxon>Asteraceae</taxon>
        <taxon>Cichorioideae</taxon>
        <taxon>Cichorieae</taxon>
        <taxon>Lactucinae</taxon>
        <taxon>Lactuca</taxon>
    </lineage>
</organism>
<dbReference type="Proteomes" id="UP001157418">
    <property type="component" value="Unassembled WGS sequence"/>
</dbReference>
<dbReference type="PANTHER" id="PTHR16166:SF143">
    <property type="entry name" value="PROTEIN SORTING-ASSOCIATED PROTEIN, PUTATIVE (DUF1162)-RELATED"/>
    <property type="match status" value="1"/>
</dbReference>
<dbReference type="AlphaFoldDB" id="A0AAU9MUG3"/>
<sequence length="560" mass="62877">MMLKDENLLEKRPNLLQQNWQSYRNVCVVSDCYPPIAIDNDNQTGKSFISYITAKVFFYFHHVLHIIDGIQVTIRNVHVVYRDISNDKAQTVFGLKLASLTARKQNLVGVSGKVRAGQVNKLVEIQGLEIYCKTFHGSAEDLYTNNGEDSMSMVTASFQNDEHVHLLSPVDVSASLSVNRSGRLENNAAQYSVDIELSGLPLDDEIVLELDQMEKVSDIEDILSYRSAAEHELQEFLVDSASGFGNSEANTTMDDDQTSGKPQGWLKWLSRGMLGAGGTDDSSQFSGVVSDEVIKDIYEATKFHPTPSPVLDAARSDRLLLSFIKCSIHRISATLRNKDLDCAIGELVFEENLVECMIWEESAVVTASINGVEMINSLNKQVVLRVKRENFIQEEKPSLNIQAYIPQANREGDLTLKVLLEPIEMTCDSTYLVNFVELYTVLASFQCHEGRVLNSLNGIEDMKSRLISKAEYMLSSRKRMMWDISLINIKIIIPWENGKSEIHKLILGLTAVTFSSKHDVSCFAPDINVPSQFMRNLIDDNSSSELLEGTQIQYMYDLLV</sequence>
<evidence type="ECO:0000313" key="2">
    <source>
        <dbReference type="Proteomes" id="UP001157418"/>
    </source>
</evidence>
<comment type="caution">
    <text evidence="1">The sequence shown here is derived from an EMBL/GenBank/DDBJ whole genome shotgun (WGS) entry which is preliminary data.</text>
</comment>
<accession>A0AAU9MUG3</accession>
<reference evidence="1 2" key="1">
    <citation type="submission" date="2022-01" db="EMBL/GenBank/DDBJ databases">
        <authorList>
            <person name="Xiong W."/>
            <person name="Schranz E."/>
        </authorList>
    </citation>
    <scope>NUCLEOTIDE SEQUENCE [LARGE SCALE GENOMIC DNA]</scope>
</reference>
<proteinExistence type="predicted"/>
<name>A0AAU9MUG3_9ASTR</name>
<dbReference type="EMBL" id="CAKMRJ010003334">
    <property type="protein sequence ID" value="CAH1430212.1"/>
    <property type="molecule type" value="Genomic_DNA"/>
</dbReference>
<dbReference type="InterPro" id="IPR026847">
    <property type="entry name" value="VPS13"/>
</dbReference>
<keyword evidence="2" id="KW-1185">Reference proteome</keyword>
<dbReference type="GO" id="GO:0045053">
    <property type="term" value="P:protein retention in Golgi apparatus"/>
    <property type="evidence" value="ECO:0007669"/>
    <property type="project" value="TreeGrafter"/>
</dbReference>
<dbReference type="PANTHER" id="PTHR16166">
    <property type="entry name" value="VACUOLAR PROTEIN SORTING-ASSOCIATED PROTEIN VPS13"/>
    <property type="match status" value="1"/>
</dbReference>
<protein>
    <submittedName>
        <fullName evidence="1">Uncharacterized protein</fullName>
    </submittedName>
</protein>